<gene>
    <name evidence="6" type="ORF">ACFOW6_13665</name>
</gene>
<feature type="domain" description="SHSP" evidence="5">
    <location>
        <begin position="50"/>
        <end position="162"/>
    </location>
</feature>
<reference evidence="7" key="1">
    <citation type="journal article" date="2019" name="Int. J. Syst. Evol. Microbiol.">
        <title>The Global Catalogue of Microorganisms (GCM) 10K type strain sequencing project: providing services to taxonomists for standard genome sequencing and annotation.</title>
        <authorList>
            <consortium name="The Broad Institute Genomics Platform"/>
            <consortium name="The Broad Institute Genome Sequencing Center for Infectious Disease"/>
            <person name="Wu L."/>
            <person name="Ma J."/>
        </authorList>
    </citation>
    <scope>NUCLEOTIDE SEQUENCE [LARGE SCALE GENOMIC DNA]</scope>
    <source>
        <strain evidence="7">CECT 8472</strain>
    </source>
</reference>
<evidence type="ECO:0000313" key="6">
    <source>
        <dbReference type="EMBL" id="MFC4352594.1"/>
    </source>
</evidence>
<keyword evidence="1" id="KW-0346">Stress response</keyword>
<keyword evidence="7" id="KW-1185">Reference proteome</keyword>
<name>A0ABV8UPW0_9PROT</name>
<dbReference type="SUPFAM" id="SSF49764">
    <property type="entry name" value="HSP20-like chaperones"/>
    <property type="match status" value="1"/>
</dbReference>
<dbReference type="CDD" id="cd06464">
    <property type="entry name" value="ACD_sHsps-like"/>
    <property type="match status" value="1"/>
</dbReference>
<dbReference type="Gene3D" id="2.60.40.790">
    <property type="match status" value="1"/>
</dbReference>
<accession>A0ABV8UPW0</accession>
<dbReference type="PROSITE" id="PS01031">
    <property type="entry name" value="SHSP"/>
    <property type="match status" value="1"/>
</dbReference>
<evidence type="ECO:0000256" key="1">
    <source>
        <dbReference type="ARBA" id="ARBA00023016"/>
    </source>
</evidence>
<evidence type="ECO:0000313" key="7">
    <source>
        <dbReference type="Proteomes" id="UP001595799"/>
    </source>
</evidence>
<evidence type="ECO:0000256" key="2">
    <source>
        <dbReference type="PROSITE-ProRule" id="PRU00285"/>
    </source>
</evidence>
<sequence>MSVRDLIPRTRTTDRPLATERGSDPFLGLQREINRLFDDTFNGFAAPALFRNGESWPRVELKDSDKELQVSAELPGLEEKDVELSLEQNALVIRGEKQHEEKDDERRFSEFHYGRFERRIPLDWEVNPDEVKAQFRNGVLEITVPKSEKAQEQSRRIPIGKG</sequence>
<dbReference type="EMBL" id="JBHSCW010000007">
    <property type="protein sequence ID" value="MFC4352594.1"/>
    <property type="molecule type" value="Genomic_DNA"/>
</dbReference>
<dbReference type="PANTHER" id="PTHR46733:SF4">
    <property type="entry name" value="HEAT SHOCK PROTEIN 21, CHLOROPLASTIC"/>
    <property type="match status" value="1"/>
</dbReference>
<comment type="similarity">
    <text evidence="2 3">Belongs to the small heat shock protein (HSP20) family.</text>
</comment>
<dbReference type="InterPro" id="IPR008978">
    <property type="entry name" value="HSP20-like_chaperone"/>
</dbReference>
<dbReference type="Proteomes" id="UP001595799">
    <property type="component" value="Unassembled WGS sequence"/>
</dbReference>
<dbReference type="Pfam" id="PF00011">
    <property type="entry name" value="HSP20"/>
    <property type="match status" value="1"/>
</dbReference>
<dbReference type="InterPro" id="IPR002068">
    <property type="entry name" value="A-crystallin/Hsp20_dom"/>
</dbReference>
<dbReference type="PANTHER" id="PTHR46733">
    <property type="entry name" value="26.5 KDA HEAT SHOCK PROTEIN, MITOCHONDRIAL"/>
    <property type="match status" value="1"/>
</dbReference>
<proteinExistence type="inferred from homology"/>
<evidence type="ECO:0000259" key="5">
    <source>
        <dbReference type="PROSITE" id="PS01031"/>
    </source>
</evidence>
<organism evidence="6 7">
    <name type="scientific">Fodinicurvata halophila</name>
    <dbReference type="NCBI Taxonomy" id="1419723"/>
    <lineage>
        <taxon>Bacteria</taxon>
        <taxon>Pseudomonadati</taxon>
        <taxon>Pseudomonadota</taxon>
        <taxon>Alphaproteobacteria</taxon>
        <taxon>Rhodospirillales</taxon>
        <taxon>Rhodovibrionaceae</taxon>
        <taxon>Fodinicurvata</taxon>
    </lineage>
</organism>
<comment type="caution">
    <text evidence="6">The sequence shown here is derived from an EMBL/GenBank/DDBJ whole genome shotgun (WGS) entry which is preliminary data.</text>
</comment>
<dbReference type="RefSeq" id="WP_382422946.1">
    <property type="nucleotide sequence ID" value="NZ_JBHSCW010000007.1"/>
</dbReference>
<evidence type="ECO:0000256" key="3">
    <source>
        <dbReference type="RuleBase" id="RU003616"/>
    </source>
</evidence>
<evidence type="ECO:0000256" key="4">
    <source>
        <dbReference type="SAM" id="MobiDB-lite"/>
    </source>
</evidence>
<feature type="region of interest" description="Disordered" evidence="4">
    <location>
        <begin position="1"/>
        <end position="23"/>
    </location>
</feature>
<protein>
    <submittedName>
        <fullName evidence="6">Hsp20/alpha crystallin family protein</fullName>
    </submittedName>
</protein>
<dbReference type="InterPro" id="IPR044587">
    <property type="entry name" value="HSP21-like"/>
</dbReference>